<dbReference type="Pfam" id="PF04824">
    <property type="entry name" value="Rad21_Rec8"/>
    <property type="match status" value="1"/>
</dbReference>
<keyword evidence="3" id="KW-0539">Nucleus</keyword>
<evidence type="ECO:0000256" key="2">
    <source>
        <dbReference type="ARBA" id="ARBA00009870"/>
    </source>
</evidence>
<dbReference type="AlphaFoldDB" id="A0A8H4KUP1"/>
<dbReference type="Gene3D" id="3.40.630.30">
    <property type="match status" value="1"/>
</dbReference>
<comment type="subcellular location">
    <subcellularLocation>
        <location evidence="1">Nucleus</location>
    </subcellularLocation>
</comment>
<evidence type="ECO:0000313" key="6">
    <source>
        <dbReference type="EMBL" id="KAF4457810.1"/>
    </source>
</evidence>
<dbReference type="InterPro" id="IPR036390">
    <property type="entry name" value="WH_DNA-bd_sf"/>
</dbReference>
<evidence type="ECO:0000259" key="4">
    <source>
        <dbReference type="Pfam" id="PF04824"/>
    </source>
</evidence>
<organism evidence="6 7">
    <name type="scientific">Fusarium austroafricanum</name>
    <dbReference type="NCBI Taxonomy" id="2364996"/>
    <lineage>
        <taxon>Eukaryota</taxon>
        <taxon>Fungi</taxon>
        <taxon>Dikarya</taxon>
        <taxon>Ascomycota</taxon>
        <taxon>Pezizomycotina</taxon>
        <taxon>Sordariomycetes</taxon>
        <taxon>Hypocreomycetidae</taxon>
        <taxon>Hypocreales</taxon>
        <taxon>Nectriaceae</taxon>
        <taxon>Fusarium</taxon>
        <taxon>Fusarium concolor species complex</taxon>
    </lineage>
</organism>
<dbReference type="PANTHER" id="PTHR12585">
    <property type="entry name" value="SCC1 / RAD21 FAMILY MEMBER"/>
    <property type="match status" value="1"/>
</dbReference>
<dbReference type="Proteomes" id="UP000605986">
    <property type="component" value="Unassembled WGS sequence"/>
</dbReference>
<evidence type="ECO:0000256" key="3">
    <source>
        <dbReference type="ARBA" id="ARBA00023242"/>
    </source>
</evidence>
<dbReference type="InterPro" id="IPR039781">
    <property type="entry name" value="Rad21/Rec8-like"/>
</dbReference>
<feature type="domain" description="Rad21/Rec8-like protein C-terminal eukaryotic" evidence="4">
    <location>
        <begin position="472"/>
        <end position="507"/>
    </location>
</feature>
<proteinExistence type="inferred from homology"/>
<dbReference type="PANTHER" id="PTHR12585:SF69">
    <property type="entry name" value="FI11703P"/>
    <property type="match status" value="1"/>
</dbReference>
<accession>A0A8H4KUP1</accession>
<dbReference type="GO" id="GO:0005634">
    <property type="term" value="C:nucleus"/>
    <property type="evidence" value="ECO:0007669"/>
    <property type="project" value="UniProtKB-SubCell"/>
</dbReference>
<evidence type="ECO:0000256" key="1">
    <source>
        <dbReference type="ARBA" id="ARBA00004123"/>
    </source>
</evidence>
<evidence type="ECO:0000313" key="7">
    <source>
        <dbReference type="Proteomes" id="UP000605986"/>
    </source>
</evidence>
<dbReference type="GO" id="GO:1990414">
    <property type="term" value="P:replication-born double-strand break repair via sister chromatid exchange"/>
    <property type="evidence" value="ECO:0007669"/>
    <property type="project" value="TreeGrafter"/>
</dbReference>
<dbReference type="GO" id="GO:0007064">
    <property type="term" value="P:mitotic sister chromatid cohesion"/>
    <property type="evidence" value="ECO:0007669"/>
    <property type="project" value="TreeGrafter"/>
</dbReference>
<dbReference type="SUPFAM" id="SSF46785">
    <property type="entry name" value="Winged helix' DNA-binding domain"/>
    <property type="match status" value="1"/>
</dbReference>
<evidence type="ECO:0000259" key="5">
    <source>
        <dbReference type="Pfam" id="PF04825"/>
    </source>
</evidence>
<sequence length="746" mass="84100">MFYSETLLQKSGPLASVWLSATFEHKLSKKHILQSNIADHIAVIITPSQVPMALRLSSQLLLGVVRIHQRKTRYLLDDCDHTWVRMKMAFRPSVEHDLPVSRQLPEREALTLPDKVMPYDGFEPPPTLDVNWLLSQIEEVEISPIDRKRRASLRDIYLPEEFSPSPDLGLHGEVLEPMEGLDLQLDFGIELGREAPAPRPIEEEMVSELEAMPPEKEGAEGEPSLELGLAGIPIGDEEFEFHPADISRARITESPLSEIDEALAQEVEAEYNAIRQAELHEPEEERVVMRRPEQRTKKQKVLVPDTEITLSNDQIREQQANRDNITKPTAFLPRDPFLATLLDMQKSGGFISSIMMEGRSSAWAPELRGMLSLDAIQASRELKRKRPIEVPEVGPEYGVSKSPRLELGDETMAGEETTFEIPPFEEITAPLASPTEQPPISIATEHAIHILRDQFGPEAASSPGRRATTSVVFQDLLPEHRTTKAEATKMFFECLVLATKNAIKVEQGPGLGDDIRVDTDNVEAWQRAHKIAVPAFRNDPLFAWMFMELKDDDEREERLQVFLRPVIKSAPICGGYILDAMDWGSMMVVSEPGQNYDGVRSIILSGGIPATLSGGLKPTYRLLIQYLKYVDKIKLKVLPKPRIRDCFYVLLTATEASYRKQGLLSAMLKYLMEEARRVAKPVWLEATSRYSMNQFLRHAFKLVEDIRVGEGKVNSQGKKEAGGDGVLIACMIWWPEEMKETFANKS</sequence>
<feature type="domain" description="Rad21/Rec8-like protein N-terminal" evidence="5">
    <location>
        <begin position="1"/>
        <end position="101"/>
    </location>
</feature>
<dbReference type="FunFam" id="1.10.10.580:FF:000004">
    <property type="entry name" value="Double-strand-break repair protein rad21"/>
    <property type="match status" value="1"/>
</dbReference>
<dbReference type="Pfam" id="PF04825">
    <property type="entry name" value="Rad21_Rec8_N"/>
    <property type="match status" value="1"/>
</dbReference>
<dbReference type="InterPro" id="IPR006909">
    <property type="entry name" value="Rad21/Rec8_C_eu"/>
</dbReference>
<dbReference type="GO" id="GO:0030892">
    <property type="term" value="C:mitotic cohesin complex"/>
    <property type="evidence" value="ECO:0007669"/>
    <property type="project" value="TreeGrafter"/>
</dbReference>
<dbReference type="InterPro" id="IPR023093">
    <property type="entry name" value="ScpA-like_C"/>
</dbReference>
<protein>
    <submittedName>
        <fullName evidence="6">Cohesin subunit rad21</fullName>
    </submittedName>
</protein>
<dbReference type="OrthoDB" id="10071381at2759"/>
<dbReference type="GO" id="GO:0003682">
    <property type="term" value="F:chromatin binding"/>
    <property type="evidence" value="ECO:0007669"/>
    <property type="project" value="TreeGrafter"/>
</dbReference>
<gene>
    <name evidence="6" type="ORF">F53441_324</name>
</gene>
<comment type="similarity">
    <text evidence="2">Belongs to the rad21 family.</text>
</comment>
<dbReference type="SUPFAM" id="SSF55729">
    <property type="entry name" value="Acyl-CoA N-acyltransferases (Nat)"/>
    <property type="match status" value="1"/>
</dbReference>
<reference evidence="6" key="1">
    <citation type="submission" date="2020-01" db="EMBL/GenBank/DDBJ databases">
        <title>Identification and distribution of gene clusters putatively required for synthesis of sphingolipid metabolism inhibitors in phylogenetically diverse species of the filamentous fungus Fusarium.</title>
        <authorList>
            <person name="Kim H.-S."/>
            <person name="Busman M."/>
            <person name="Brown D.W."/>
            <person name="Divon H."/>
            <person name="Uhlig S."/>
            <person name="Proctor R.H."/>
        </authorList>
    </citation>
    <scope>NUCLEOTIDE SEQUENCE</scope>
    <source>
        <strain evidence="6">NRRL 53441</strain>
    </source>
</reference>
<dbReference type="Gene3D" id="1.10.10.580">
    <property type="entry name" value="Structural maintenance of chromosome 1. Chain E"/>
    <property type="match status" value="1"/>
</dbReference>
<name>A0A8H4KUP1_9HYPO</name>
<dbReference type="InterPro" id="IPR006910">
    <property type="entry name" value="Rad21_Rec8_N"/>
</dbReference>
<keyword evidence="7" id="KW-1185">Reference proteome</keyword>
<comment type="caution">
    <text evidence="6">The sequence shown here is derived from an EMBL/GenBank/DDBJ whole genome shotgun (WGS) entry which is preliminary data.</text>
</comment>
<dbReference type="InterPro" id="IPR016181">
    <property type="entry name" value="Acyl_CoA_acyltransferase"/>
</dbReference>
<dbReference type="CDD" id="cd21788">
    <property type="entry name" value="Rad21_Rec8_M_SpRad21p-like"/>
    <property type="match status" value="1"/>
</dbReference>
<dbReference type="EMBL" id="JAADJG010000011">
    <property type="protein sequence ID" value="KAF4457810.1"/>
    <property type="molecule type" value="Genomic_DNA"/>
</dbReference>